<evidence type="ECO:0000256" key="3">
    <source>
        <dbReference type="ARBA" id="ARBA00022801"/>
    </source>
</evidence>
<dbReference type="PANTHER" id="PTHR42693">
    <property type="entry name" value="ARYLSULFATASE FAMILY MEMBER"/>
    <property type="match status" value="1"/>
</dbReference>
<keyword evidence="7" id="KW-1185">Reference proteome</keyword>
<proteinExistence type="inferred from homology"/>
<dbReference type="InterPro" id="IPR050738">
    <property type="entry name" value="Sulfatase"/>
</dbReference>
<comment type="similarity">
    <text evidence="1">Belongs to the sulfatase family.</text>
</comment>
<dbReference type="InterPro" id="IPR024607">
    <property type="entry name" value="Sulfatase_CS"/>
</dbReference>
<evidence type="ECO:0000313" key="6">
    <source>
        <dbReference type="EMBL" id="WOH35713.1"/>
    </source>
</evidence>
<dbReference type="InterPro" id="IPR017850">
    <property type="entry name" value="Alkaline_phosphatase_core_sf"/>
</dbReference>
<accession>A0ABZ0GJX9</accession>
<dbReference type="SUPFAM" id="SSF53649">
    <property type="entry name" value="Alkaline phosphatase-like"/>
    <property type="match status" value="1"/>
</dbReference>
<feature type="domain" description="Sulfatase N-terminal" evidence="5">
    <location>
        <begin position="36"/>
        <end position="344"/>
    </location>
</feature>
<dbReference type="RefSeq" id="WP_348394529.1">
    <property type="nucleotide sequence ID" value="NZ_CP136600.1"/>
</dbReference>
<dbReference type="PROSITE" id="PS00523">
    <property type="entry name" value="SULFATASE_1"/>
    <property type="match status" value="1"/>
</dbReference>
<evidence type="ECO:0000256" key="4">
    <source>
        <dbReference type="ARBA" id="ARBA00022837"/>
    </source>
</evidence>
<dbReference type="Pfam" id="PF00884">
    <property type="entry name" value="Sulfatase"/>
    <property type="match status" value="1"/>
</dbReference>
<evidence type="ECO:0000313" key="7">
    <source>
        <dbReference type="Proteomes" id="UP001301442"/>
    </source>
</evidence>
<sequence>MKISAHFYIFIALTALLLNIEQAYATPLEQVVTKQPNIVLVLTDDQGYGDLSIHGNPIVKTPAIDALAIESVSLTNYHVAPTCSPTRAGLLTGKWNNRVGVWHTIMGRSLLSTSEKTLANLLQENGYQTAMFGKWHLGDNFPYRPQDRGFDLAYYHGAGGVGQTPDHWDNAYFNDVFSRNGVKEQAKGFVTDALFKEAIEYIDSAKRSDKPFFTYISANAPHGPMHSPQEYADMYADKNIPVKVQHFFGMISNIDDNVAKLRRYLDKENLADNTIFIFTTDNGTSTGSTVFNANMRGRKNSEYDGGHRVPFFLHWPNGDLAHNNKIDRITSMVDVVPTLLNLVNSKPLTVEFDGTVLTPLLKEPELQEWPARTLFTDSQRILNPIKWRKSAVMTDKWRLINGKELYDIKADPSQSNDISASNIETVNLLRAAYDNWWQDISLNFDSPAAIPVGNPLANPVQLTSHDWLGDNAQVPWQQSQIRQAIREKDGKHKGYWYIDIETAGMYSFELRRWPKEVDLEIAKGMPAAPASTGQKAFRETKGQAFHAIKARMKIGDKSYQTDVNSTDKHALFTLKLNKGKNKLFASFINKESEELGAYYLIISKLKEQL</sequence>
<evidence type="ECO:0000256" key="1">
    <source>
        <dbReference type="ARBA" id="ARBA00008779"/>
    </source>
</evidence>
<name>A0ABZ0GJX9_9GAMM</name>
<dbReference type="PANTHER" id="PTHR42693:SF53">
    <property type="entry name" value="ENDO-4-O-SULFATASE"/>
    <property type="match status" value="1"/>
</dbReference>
<keyword evidence="4" id="KW-0106">Calcium</keyword>
<keyword evidence="2" id="KW-0479">Metal-binding</keyword>
<protein>
    <submittedName>
        <fullName evidence="6">Arylsulfatase</fullName>
    </submittedName>
</protein>
<reference evidence="6 7" key="1">
    <citation type="submission" date="2023-09" db="EMBL/GenBank/DDBJ databases">
        <authorList>
            <person name="Qi X."/>
        </authorList>
    </citation>
    <scope>NUCLEOTIDE SEQUENCE [LARGE SCALE GENOMIC DNA]</scope>
    <source>
        <strain evidence="6 7">S1-1</strain>
    </source>
</reference>
<dbReference type="CDD" id="cd16146">
    <property type="entry name" value="ARS_like"/>
    <property type="match status" value="1"/>
</dbReference>
<dbReference type="Gene3D" id="3.30.1120.10">
    <property type="match status" value="1"/>
</dbReference>
<dbReference type="InterPro" id="IPR000917">
    <property type="entry name" value="Sulfatase_N"/>
</dbReference>
<dbReference type="Proteomes" id="UP001301442">
    <property type="component" value="Chromosome"/>
</dbReference>
<organism evidence="6 7">
    <name type="scientific">Thalassotalea fonticola</name>
    <dbReference type="NCBI Taxonomy" id="3065649"/>
    <lineage>
        <taxon>Bacteria</taxon>
        <taxon>Pseudomonadati</taxon>
        <taxon>Pseudomonadota</taxon>
        <taxon>Gammaproteobacteria</taxon>
        <taxon>Alteromonadales</taxon>
        <taxon>Colwelliaceae</taxon>
        <taxon>Thalassotalea</taxon>
    </lineage>
</organism>
<gene>
    <name evidence="6" type="ORF">RI844_09995</name>
</gene>
<evidence type="ECO:0000259" key="5">
    <source>
        <dbReference type="Pfam" id="PF00884"/>
    </source>
</evidence>
<keyword evidence="3" id="KW-0378">Hydrolase</keyword>
<evidence type="ECO:0000256" key="2">
    <source>
        <dbReference type="ARBA" id="ARBA00022723"/>
    </source>
</evidence>
<dbReference type="EMBL" id="CP136600">
    <property type="protein sequence ID" value="WOH35713.1"/>
    <property type="molecule type" value="Genomic_DNA"/>
</dbReference>
<dbReference type="Gene3D" id="3.40.720.10">
    <property type="entry name" value="Alkaline Phosphatase, subunit A"/>
    <property type="match status" value="1"/>
</dbReference>